<dbReference type="Proteomes" id="UP001221898">
    <property type="component" value="Unassembled WGS sequence"/>
</dbReference>
<proteinExistence type="predicted"/>
<gene>
    <name evidence="2" type="ORF">AAFF_G00158080</name>
</gene>
<evidence type="ECO:0000313" key="3">
    <source>
        <dbReference type="Proteomes" id="UP001221898"/>
    </source>
</evidence>
<reference evidence="2" key="1">
    <citation type="journal article" date="2023" name="Science">
        <title>Genome structures resolve the early diversification of teleost fishes.</title>
        <authorList>
            <person name="Parey E."/>
            <person name="Louis A."/>
            <person name="Montfort J."/>
            <person name="Bouchez O."/>
            <person name="Roques C."/>
            <person name="Iampietro C."/>
            <person name="Lluch J."/>
            <person name="Castinel A."/>
            <person name="Donnadieu C."/>
            <person name="Desvignes T."/>
            <person name="Floi Bucao C."/>
            <person name="Jouanno E."/>
            <person name="Wen M."/>
            <person name="Mejri S."/>
            <person name="Dirks R."/>
            <person name="Jansen H."/>
            <person name="Henkel C."/>
            <person name="Chen W.J."/>
            <person name="Zahm M."/>
            <person name="Cabau C."/>
            <person name="Klopp C."/>
            <person name="Thompson A.W."/>
            <person name="Robinson-Rechavi M."/>
            <person name="Braasch I."/>
            <person name="Lecointre G."/>
            <person name="Bobe J."/>
            <person name="Postlethwait J.H."/>
            <person name="Berthelot C."/>
            <person name="Roest Crollius H."/>
            <person name="Guiguen Y."/>
        </authorList>
    </citation>
    <scope>NUCLEOTIDE SEQUENCE</scope>
    <source>
        <strain evidence="2">NC1722</strain>
    </source>
</reference>
<dbReference type="AlphaFoldDB" id="A0AAD7W827"/>
<evidence type="ECO:0000313" key="2">
    <source>
        <dbReference type="EMBL" id="KAJ8387312.1"/>
    </source>
</evidence>
<feature type="compositionally biased region" description="Basic and acidic residues" evidence="1">
    <location>
        <begin position="7"/>
        <end position="27"/>
    </location>
</feature>
<name>A0AAD7W827_9TELE</name>
<evidence type="ECO:0000256" key="1">
    <source>
        <dbReference type="SAM" id="MobiDB-lite"/>
    </source>
</evidence>
<feature type="region of interest" description="Disordered" evidence="1">
    <location>
        <begin position="1"/>
        <end position="36"/>
    </location>
</feature>
<dbReference type="EMBL" id="JAINUG010000213">
    <property type="protein sequence ID" value="KAJ8387312.1"/>
    <property type="molecule type" value="Genomic_DNA"/>
</dbReference>
<accession>A0AAD7W827</accession>
<organism evidence="2 3">
    <name type="scientific">Aldrovandia affinis</name>
    <dbReference type="NCBI Taxonomy" id="143900"/>
    <lineage>
        <taxon>Eukaryota</taxon>
        <taxon>Metazoa</taxon>
        <taxon>Chordata</taxon>
        <taxon>Craniata</taxon>
        <taxon>Vertebrata</taxon>
        <taxon>Euteleostomi</taxon>
        <taxon>Actinopterygii</taxon>
        <taxon>Neopterygii</taxon>
        <taxon>Teleostei</taxon>
        <taxon>Notacanthiformes</taxon>
        <taxon>Halosauridae</taxon>
        <taxon>Aldrovandia</taxon>
    </lineage>
</organism>
<protein>
    <submittedName>
        <fullName evidence="2">Uncharacterized protein</fullName>
    </submittedName>
</protein>
<comment type="caution">
    <text evidence="2">The sequence shown here is derived from an EMBL/GenBank/DDBJ whole genome shotgun (WGS) entry which is preliminary data.</text>
</comment>
<sequence>MSPGREVTGHRNERVRLPPPHRPRESEPLQTGSQQAEGLLATVPLVQRIARCSQRSLMDISMRAFPQKDYGWGSQTSGGLRDIQTLSAETQLIPECTFTRRHTPTCCRYGLQAQRKGKFTPH</sequence>
<keyword evidence="3" id="KW-1185">Reference proteome</keyword>